<organism evidence="1 2">
    <name type="scientific">Priestia megaterium</name>
    <name type="common">Bacillus megaterium</name>
    <dbReference type="NCBI Taxonomy" id="1404"/>
    <lineage>
        <taxon>Bacteria</taxon>
        <taxon>Bacillati</taxon>
        <taxon>Bacillota</taxon>
        <taxon>Bacilli</taxon>
        <taxon>Bacillales</taxon>
        <taxon>Bacillaceae</taxon>
        <taxon>Priestia</taxon>
    </lineage>
</organism>
<dbReference type="Proteomes" id="UP000256519">
    <property type="component" value="Unassembled WGS sequence"/>
</dbReference>
<evidence type="ECO:0008006" key="3">
    <source>
        <dbReference type="Google" id="ProtNLM"/>
    </source>
</evidence>
<gene>
    <name evidence="1" type="ORF">C3744_28775</name>
</gene>
<comment type="caution">
    <text evidence="1">The sequence shown here is derived from an EMBL/GenBank/DDBJ whole genome shotgun (WGS) entry which is preliminary data.</text>
</comment>
<evidence type="ECO:0000313" key="2">
    <source>
        <dbReference type="Proteomes" id="UP000256519"/>
    </source>
</evidence>
<dbReference type="RefSeq" id="WP_116078812.1">
    <property type="nucleotide sequence ID" value="NZ_CP187631.1"/>
</dbReference>
<dbReference type="InterPro" id="IPR024984">
    <property type="entry name" value="DUF3888"/>
</dbReference>
<evidence type="ECO:0000313" key="1">
    <source>
        <dbReference type="EMBL" id="RDZ06420.1"/>
    </source>
</evidence>
<accession>A0A3D8WTU7</accession>
<dbReference type="AlphaFoldDB" id="A0A3D8WTU7"/>
<protein>
    <recommendedName>
        <fullName evidence="3">DUF3888 domain-containing protein</fullName>
    </recommendedName>
</protein>
<reference evidence="1" key="1">
    <citation type="journal article" date="2018" name="Appl. Environ. Microbiol.">
        <title>Antimicrobial susceptibility testing and tentative epidemiological cut-off values of five Bacillus species relevant for use as animal feed additives or for plant protection.</title>
        <authorList>
            <person name="Agerso Y."/>
            <person name="Stuer-Lauridsen B."/>
            <person name="Bjerre K."/>
            <person name="Jensen M.G."/>
            <person name="Johansen E."/>
            <person name="Bennedsen M."/>
            <person name="Brockmann E."/>
            <person name="Nielsen B."/>
        </authorList>
    </citation>
    <scope>NUCLEOTIDE SEQUENCE [LARGE SCALE GENOMIC DNA]</scope>
    <source>
        <strain evidence="1">CHCC20162</strain>
    </source>
</reference>
<proteinExistence type="predicted"/>
<sequence>MDGLCYGHCSILHRLSWERNTKKKLNQQEKSILKKLLLSICFIFLLSTGLDTMPYAKTRDIDTTKDSRVLIYNDMLMLILNAQVEEVANQYYFKKLKQRVTVYLYDMNVVNAKRVNGFRGFDFLITIETEPSIGAHNSVGKDRFTFRISPLVPEKDSIKFVKFKHIKSYSIPPHLRD</sequence>
<name>A0A3D8WTU7_PRIMG</name>
<dbReference type="Pfam" id="PF13027">
    <property type="entry name" value="DUF3888"/>
    <property type="match status" value="1"/>
</dbReference>
<dbReference type="EMBL" id="PQWM01000067">
    <property type="protein sequence ID" value="RDZ06420.1"/>
    <property type="molecule type" value="Genomic_DNA"/>
</dbReference>